<dbReference type="GO" id="GO:0015074">
    <property type="term" value="P:DNA integration"/>
    <property type="evidence" value="ECO:0007669"/>
    <property type="project" value="InterPro"/>
</dbReference>
<dbReference type="PANTHER" id="PTHR34222:SF43">
    <property type="entry name" value="RETROTRANSPOSON GAG DOMAIN-CONTAINING PROTEIN"/>
    <property type="match status" value="1"/>
</dbReference>
<dbReference type="Gene3D" id="3.30.420.10">
    <property type="entry name" value="Ribonuclease H-like superfamily/Ribonuclease H"/>
    <property type="match status" value="1"/>
</dbReference>
<dbReference type="EMBL" id="QGNW01000034">
    <property type="protein sequence ID" value="RVX10478.1"/>
    <property type="molecule type" value="Genomic_DNA"/>
</dbReference>
<dbReference type="PANTHER" id="PTHR34222">
    <property type="entry name" value="GAG_PRE-INTEGRS DOMAIN-CONTAINING PROTEIN"/>
    <property type="match status" value="1"/>
</dbReference>
<reference evidence="2 3" key="1">
    <citation type="journal article" date="2018" name="PLoS Genet.">
        <title>Population sequencing reveals clonal diversity and ancestral inbreeding in the grapevine cultivar Chardonnay.</title>
        <authorList>
            <person name="Roach M.J."/>
            <person name="Johnson D.L."/>
            <person name="Bohlmann J."/>
            <person name="van Vuuren H.J."/>
            <person name="Jones S.J."/>
            <person name="Pretorius I.S."/>
            <person name="Schmidt S.A."/>
            <person name="Borneman A.R."/>
        </authorList>
    </citation>
    <scope>NUCLEOTIDE SEQUENCE [LARGE SCALE GENOMIC DNA]</scope>
    <source>
        <strain evidence="3">cv. Chardonnay</strain>
        <tissue evidence="2">Leaf</tissue>
    </source>
</reference>
<dbReference type="GO" id="GO:0003676">
    <property type="term" value="F:nucleic acid binding"/>
    <property type="evidence" value="ECO:0007669"/>
    <property type="project" value="InterPro"/>
</dbReference>
<dbReference type="InterPro" id="IPR001584">
    <property type="entry name" value="Integrase_cat-core"/>
</dbReference>
<comment type="caution">
    <text evidence="2">The sequence shown here is derived from an EMBL/GenBank/DDBJ whole genome shotgun (WGS) entry which is preliminary data.</text>
</comment>
<sequence length="501" mass="56070">MTDTGIITNSGDLPSHIDFIITTLTSQMTEALSKVQVSTSTIENSTAPIDIKLDGSNYALGPKSILSKWRTDNAIVKGWLINSMDPTLIGNLIRFPIEKLVWDAIAMTYFDGNDTSQVYELGRCVTCLRQGSGSLEKFYTELQGLWQEIDLCHPNPMECATDIYHYNNLLQEDHVYTFLDGLDDRLDNIRSDVLQMRPFPSIKQAYAHVRREALRKAIMSTRDPDNTSGMVLNTKGLKLSSANTNSVAVSSHGKSNAAFKSRTVLDGMKCSHCGNQRHTIGADKNKGKVAIMLAEPHIFLILQAEFSQDAGPVSDIGNCGSNLVTSSYDVDRGAWLLDSRATYHITLQLSTLLRHLHRNAPVLPMLMGVTGAESVYLSLSLQFSNTLLVPSFSHKLLSDILTKEIIGRGTKSKGTWKMLAQVMFTKYKVICIRMTWLYLMKHKDEVLHVFQSFHAMIQTQFSSKLRVLRSDNGGEYVNQHFNTYFEHHGLVHETSCPQTPQ</sequence>
<accession>A0A438JND5</accession>
<name>A0A438JND5_VITVI</name>
<proteinExistence type="predicted"/>
<evidence type="ECO:0000313" key="2">
    <source>
        <dbReference type="EMBL" id="RVX10478.1"/>
    </source>
</evidence>
<dbReference type="PROSITE" id="PS50994">
    <property type="entry name" value="INTEGRASE"/>
    <property type="match status" value="1"/>
</dbReference>
<evidence type="ECO:0000259" key="1">
    <source>
        <dbReference type="PROSITE" id="PS50994"/>
    </source>
</evidence>
<evidence type="ECO:0000313" key="3">
    <source>
        <dbReference type="Proteomes" id="UP000288805"/>
    </source>
</evidence>
<dbReference type="InterPro" id="IPR012337">
    <property type="entry name" value="RNaseH-like_sf"/>
</dbReference>
<gene>
    <name evidence="2" type="primary">POLX_1530</name>
    <name evidence="2" type="ORF">CK203_016976</name>
</gene>
<protein>
    <submittedName>
        <fullName evidence="2">Retrovirus-related Pol polyprotein from transposon TNT 1-94</fullName>
    </submittedName>
</protein>
<feature type="domain" description="Integrase catalytic" evidence="1">
    <location>
        <begin position="386"/>
        <end position="501"/>
    </location>
</feature>
<dbReference type="InterPro" id="IPR036397">
    <property type="entry name" value="RNaseH_sf"/>
</dbReference>
<dbReference type="Proteomes" id="UP000288805">
    <property type="component" value="Unassembled WGS sequence"/>
</dbReference>
<dbReference type="AlphaFoldDB" id="A0A438JND5"/>
<dbReference type="SUPFAM" id="SSF53098">
    <property type="entry name" value="Ribonuclease H-like"/>
    <property type="match status" value="1"/>
</dbReference>
<organism evidence="2 3">
    <name type="scientific">Vitis vinifera</name>
    <name type="common">Grape</name>
    <dbReference type="NCBI Taxonomy" id="29760"/>
    <lineage>
        <taxon>Eukaryota</taxon>
        <taxon>Viridiplantae</taxon>
        <taxon>Streptophyta</taxon>
        <taxon>Embryophyta</taxon>
        <taxon>Tracheophyta</taxon>
        <taxon>Spermatophyta</taxon>
        <taxon>Magnoliopsida</taxon>
        <taxon>eudicotyledons</taxon>
        <taxon>Gunneridae</taxon>
        <taxon>Pentapetalae</taxon>
        <taxon>rosids</taxon>
        <taxon>Vitales</taxon>
        <taxon>Vitaceae</taxon>
        <taxon>Viteae</taxon>
        <taxon>Vitis</taxon>
    </lineage>
</organism>